<dbReference type="AlphaFoldDB" id="A0A931GD51"/>
<dbReference type="GO" id="GO:0002161">
    <property type="term" value="F:aminoacyl-tRNA deacylase activity"/>
    <property type="evidence" value="ECO:0007669"/>
    <property type="project" value="InterPro"/>
</dbReference>
<dbReference type="InterPro" id="IPR036754">
    <property type="entry name" value="YbaK/aa-tRNA-synt-asso_dom_sf"/>
</dbReference>
<dbReference type="CDD" id="cd04333">
    <property type="entry name" value="ProX_deacylase"/>
    <property type="match status" value="1"/>
</dbReference>
<dbReference type="SUPFAM" id="SSF55826">
    <property type="entry name" value="YbaK/ProRS associated domain"/>
    <property type="match status" value="1"/>
</dbReference>
<dbReference type="Proteomes" id="UP000706172">
    <property type="component" value="Unassembled WGS sequence"/>
</dbReference>
<evidence type="ECO:0000259" key="1">
    <source>
        <dbReference type="Pfam" id="PF04073"/>
    </source>
</evidence>
<organism evidence="2 3">
    <name type="scientific">Desulfotignum balticum</name>
    <dbReference type="NCBI Taxonomy" id="115781"/>
    <lineage>
        <taxon>Bacteria</taxon>
        <taxon>Pseudomonadati</taxon>
        <taxon>Thermodesulfobacteriota</taxon>
        <taxon>Desulfobacteria</taxon>
        <taxon>Desulfobacterales</taxon>
        <taxon>Desulfobacteraceae</taxon>
        <taxon>Desulfotignum</taxon>
    </lineage>
</organism>
<proteinExistence type="predicted"/>
<dbReference type="PANTHER" id="PTHR30411">
    <property type="entry name" value="CYTOPLASMIC PROTEIN"/>
    <property type="match status" value="1"/>
</dbReference>
<dbReference type="InterPro" id="IPR007214">
    <property type="entry name" value="YbaK/aa-tRNA-synth-assoc-dom"/>
</dbReference>
<evidence type="ECO:0000313" key="2">
    <source>
        <dbReference type="EMBL" id="MBG0778832.1"/>
    </source>
</evidence>
<accession>A0A931GD51</accession>
<evidence type="ECO:0000313" key="3">
    <source>
        <dbReference type="Proteomes" id="UP000706172"/>
    </source>
</evidence>
<dbReference type="Gene3D" id="3.90.960.10">
    <property type="entry name" value="YbaK/aminoacyl-tRNA synthetase-associated domain"/>
    <property type="match status" value="1"/>
</dbReference>
<comment type="caution">
    <text evidence="2">The sequence shown here is derived from an EMBL/GenBank/DDBJ whole genome shotgun (WGS) entry which is preliminary data.</text>
</comment>
<dbReference type="Pfam" id="PF04073">
    <property type="entry name" value="tRNA_edit"/>
    <property type="match status" value="1"/>
</dbReference>
<sequence length="157" mass="17424">MSVEAVKQFFSDFNMEDRVMVLETSTATVDKAAAAHGVDPDQIGKTLSFKLDGRPILIVVAGRAKIDNQKYKQRFSKKAKMLSPAEVLVYTGHAVGGVCPFGLKQPMDVYLDISLKKHPEIIPAAGDQNASIRLTIEELERFSDCNDWVDVCTQHRN</sequence>
<dbReference type="PANTHER" id="PTHR30411:SF1">
    <property type="entry name" value="CYTOPLASMIC PROTEIN"/>
    <property type="match status" value="1"/>
</dbReference>
<dbReference type="EMBL" id="JACCQK010000119">
    <property type="protein sequence ID" value="MBG0778832.1"/>
    <property type="molecule type" value="Genomic_DNA"/>
</dbReference>
<gene>
    <name evidence="2" type="ORF">H0S81_02760</name>
</gene>
<reference evidence="2" key="1">
    <citation type="submission" date="2020-07" db="EMBL/GenBank/DDBJ databases">
        <title>Severe corrosion of carbon steel in oil field produced water can be linked to methanogenic archaea containing a special type of NiFe hydrogenase.</title>
        <authorList>
            <person name="Lahme S."/>
            <person name="Mand J."/>
            <person name="Longwell J."/>
            <person name="Smith R."/>
            <person name="Enning D."/>
        </authorList>
    </citation>
    <scope>NUCLEOTIDE SEQUENCE</scope>
    <source>
        <strain evidence="2">MIC098Bin6</strain>
    </source>
</reference>
<feature type="domain" description="YbaK/aminoacyl-tRNA synthetase-associated" evidence="1">
    <location>
        <begin position="25"/>
        <end position="142"/>
    </location>
</feature>
<name>A0A931GD51_9BACT</name>
<protein>
    <submittedName>
        <fullName evidence="2">YbaK/EbsC family protein</fullName>
    </submittedName>
</protein>